<dbReference type="SUPFAM" id="SSF54862">
    <property type="entry name" value="4Fe-4S ferredoxins"/>
    <property type="match status" value="1"/>
</dbReference>
<dbReference type="InterPro" id="IPR050157">
    <property type="entry name" value="PSI_iron-sulfur_center"/>
</dbReference>
<proteinExistence type="predicted"/>
<dbReference type="PANTHER" id="PTHR24960:SF85">
    <property type="entry name" value="POLYFERREDOXIN PROTEIN VHUB"/>
    <property type="match status" value="1"/>
</dbReference>
<evidence type="ECO:0000256" key="4">
    <source>
        <dbReference type="ARBA" id="ARBA00022723"/>
    </source>
</evidence>
<evidence type="ECO:0000313" key="9">
    <source>
        <dbReference type="Proteomes" id="UP000886787"/>
    </source>
</evidence>
<organism evidence="8 9">
    <name type="scientific">Candidatus Scatavimonas merdigallinarum</name>
    <dbReference type="NCBI Taxonomy" id="2840914"/>
    <lineage>
        <taxon>Bacteria</taxon>
        <taxon>Bacillati</taxon>
        <taxon>Bacillota</taxon>
        <taxon>Clostridia</taxon>
        <taxon>Eubacteriales</taxon>
        <taxon>Oscillospiraceae</taxon>
        <taxon>Oscillospiraceae incertae sedis</taxon>
        <taxon>Candidatus Scatavimonas</taxon>
    </lineage>
</organism>
<dbReference type="PANTHER" id="PTHR24960">
    <property type="entry name" value="PHOTOSYSTEM I IRON-SULFUR CENTER-RELATED"/>
    <property type="match status" value="1"/>
</dbReference>
<keyword evidence="4" id="KW-0479">Metal-binding</keyword>
<keyword evidence="5" id="KW-0408">Iron</keyword>
<feature type="domain" description="4Fe-4S ferredoxin-type" evidence="7">
    <location>
        <begin position="150"/>
        <end position="177"/>
    </location>
</feature>
<keyword evidence="3" id="KW-0004">4Fe-4S</keyword>
<dbReference type="Gene3D" id="3.30.70.20">
    <property type="match status" value="1"/>
</dbReference>
<dbReference type="Pfam" id="PF13237">
    <property type="entry name" value="Fer4_10"/>
    <property type="match status" value="1"/>
</dbReference>
<dbReference type="InterPro" id="IPR017896">
    <property type="entry name" value="4Fe4S_Fe-S-bd"/>
</dbReference>
<reference evidence="8" key="2">
    <citation type="journal article" date="2021" name="PeerJ">
        <title>Extensive microbial diversity within the chicken gut microbiome revealed by metagenomics and culture.</title>
        <authorList>
            <person name="Gilroy R."/>
            <person name="Ravi A."/>
            <person name="Getino M."/>
            <person name="Pursley I."/>
            <person name="Horton D.L."/>
            <person name="Alikhan N.F."/>
            <person name="Baker D."/>
            <person name="Gharbi K."/>
            <person name="Hall N."/>
            <person name="Watson M."/>
            <person name="Adriaenssens E.M."/>
            <person name="Foster-Nyarko E."/>
            <person name="Jarju S."/>
            <person name="Secka A."/>
            <person name="Antonio M."/>
            <person name="Oren A."/>
            <person name="Chaudhuri R.R."/>
            <person name="La Ragione R."/>
            <person name="Hildebrand F."/>
            <person name="Pallen M.J."/>
        </authorList>
    </citation>
    <scope>NUCLEOTIDE SEQUENCE</scope>
    <source>
        <strain evidence="8">ChiSjej1B19-3389</strain>
    </source>
</reference>
<dbReference type="AlphaFoldDB" id="A0A9D0ZFM4"/>
<dbReference type="GO" id="GO:0046872">
    <property type="term" value="F:metal ion binding"/>
    <property type="evidence" value="ECO:0007669"/>
    <property type="project" value="UniProtKB-KW"/>
</dbReference>
<dbReference type="PROSITE" id="PS00198">
    <property type="entry name" value="4FE4S_FER_1"/>
    <property type="match status" value="1"/>
</dbReference>
<dbReference type="SUPFAM" id="SSF50475">
    <property type="entry name" value="FMN-binding split barrel"/>
    <property type="match status" value="1"/>
</dbReference>
<evidence type="ECO:0000256" key="6">
    <source>
        <dbReference type="ARBA" id="ARBA00023014"/>
    </source>
</evidence>
<keyword evidence="6" id="KW-0411">Iron-sulfur</keyword>
<evidence type="ECO:0000313" key="8">
    <source>
        <dbReference type="EMBL" id="HIQ79752.1"/>
    </source>
</evidence>
<evidence type="ECO:0000256" key="3">
    <source>
        <dbReference type="ARBA" id="ARBA00022485"/>
    </source>
</evidence>
<sequence length="207" mass="23168">MTATDFLKYLEMEIHTVVAATVDENGFPVTCALDLMASYASNLYFLTARGKGLYKRLKNRGYMALTGIKGEDTMSCVAVSVRGKVKELGNACLPQLFEKNPYMKEIYPTKESQKALTVFELYKGKGEWFDLSKKPIERFSFVLGQEKEEKEGYFITSACNGCQICARVCPQNCIDYTAIPSVIRQKNCLRCGNCINACPQNAVIREG</sequence>
<evidence type="ECO:0000256" key="2">
    <source>
        <dbReference type="ARBA" id="ARBA00013529"/>
    </source>
</evidence>
<evidence type="ECO:0000259" key="7">
    <source>
        <dbReference type="PROSITE" id="PS51379"/>
    </source>
</evidence>
<name>A0A9D0ZFM4_9FIRM</name>
<dbReference type="EMBL" id="DVFW01000004">
    <property type="protein sequence ID" value="HIQ79752.1"/>
    <property type="molecule type" value="Genomic_DNA"/>
</dbReference>
<dbReference type="Proteomes" id="UP000886787">
    <property type="component" value="Unassembled WGS sequence"/>
</dbReference>
<reference evidence="8" key="1">
    <citation type="submission" date="2020-10" db="EMBL/GenBank/DDBJ databases">
        <authorList>
            <person name="Gilroy R."/>
        </authorList>
    </citation>
    <scope>NUCLEOTIDE SEQUENCE</scope>
    <source>
        <strain evidence="8">ChiSjej1B19-3389</strain>
    </source>
</reference>
<accession>A0A9D0ZFM4</accession>
<protein>
    <recommendedName>
        <fullName evidence="2">Ferredoxin</fullName>
    </recommendedName>
</protein>
<comment type="caution">
    <text evidence="8">The sequence shown here is derived from an EMBL/GenBank/DDBJ whole genome shotgun (WGS) entry which is preliminary data.</text>
</comment>
<feature type="domain" description="4Fe-4S ferredoxin-type" evidence="7">
    <location>
        <begin position="178"/>
        <end position="207"/>
    </location>
</feature>
<comment type="function">
    <text evidence="1">Ferredoxins are iron-sulfur proteins that transfer electrons in a wide variety of metabolic reactions.</text>
</comment>
<dbReference type="Gene3D" id="2.30.110.10">
    <property type="entry name" value="Electron Transport, Fmn-binding Protein, Chain A"/>
    <property type="match status" value="1"/>
</dbReference>
<dbReference type="InterPro" id="IPR017900">
    <property type="entry name" value="4Fe4S_Fe_S_CS"/>
</dbReference>
<gene>
    <name evidence="8" type="ORF">IAD32_00515</name>
</gene>
<evidence type="ECO:0000256" key="5">
    <source>
        <dbReference type="ARBA" id="ARBA00023004"/>
    </source>
</evidence>
<dbReference type="PROSITE" id="PS51379">
    <property type="entry name" value="4FE4S_FER_2"/>
    <property type="match status" value="2"/>
</dbReference>
<evidence type="ECO:0000256" key="1">
    <source>
        <dbReference type="ARBA" id="ARBA00003532"/>
    </source>
</evidence>
<dbReference type="GO" id="GO:0051539">
    <property type="term" value="F:4 iron, 4 sulfur cluster binding"/>
    <property type="evidence" value="ECO:0007669"/>
    <property type="project" value="UniProtKB-KW"/>
</dbReference>
<dbReference type="InterPro" id="IPR012349">
    <property type="entry name" value="Split_barrel_FMN-bd"/>
</dbReference>